<evidence type="ECO:0000313" key="4">
    <source>
        <dbReference type="Proteomes" id="UP000765509"/>
    </source>
</evidence>
<name>A0A9Q3DM96_9BASI</name>
<dbReference type="PANTHER" id="PTHR23079">
    <property type="entry name" value="RNA-DEPENDENT RNA POLYMERASE"/>
    <property type="match status" value="1"/>
</dbReference>
<dbReference type="PANTHER" id="PTHR23079:SF55">
    <property type="entry name" value="RNA-DIRECTED RNA POLYMERASE"/>
    <property type="match status" value="1"/>
</dbReference>
<comment type="similarity">
    <text evidence="1">Belongs to the RdRP family.</text>
</comment>
<dbReference type="AlphaFoldDB" id="A0A9Q3DM96"/>
<keyword evidence="1" id="KW-0694">RNA-binding</keyword>
<feature type="domain" description="RDRP core" evidence="2">
    <location>
        <begin position="117"/>
        <end position="293"/>
    </location>
</feature>
<dbReference type="GO" id="GO:0030422">
    <property type="term" value="P:siRNA processing"/>
    <property type="evidence" value="ECO:0007669"/>
    <property type="project" value="TreeGrafter"/>
</dbReference>
<organism evidence="3 4">
    <name type="scientific">Austropuccinia psidii MF-1</name>
    <dbReference type="NCBI Taxonomy" id="1389203"/>
    <lineage>
        <taxon>Eukaryota</taxon>
        <taxon>Fungi</taxon>
        <taxon>Dikarya</taxon>
        <taxon>Basidiomycota</taxon>
        <taxon>Pucciniomycotina</taxon>
        <taxon>Pucciniomycetes</taxon>
        <taxon>Pucciniales</taxon>
        <taxon>Sphaerophragmiaceae</taxon>
        <taxon>Austropuccinia</taxon>
    </lineage>
</organism>
<dbReference type="EMBL" id="AVOT02019390">
    <property type="protein sequence ID" value="MBW0506896.1"/>
    <property type="molecule type" value="Genomic_DNA"/>
</dbReference>
<sequence>MAFADDLTEQVLLQDHSIFSECLLPWTHLYEIARFFQAASVKERDNIDLAHWARLAAPATNPADLRDLLKVTKPPLAISPSVNLAFQRATIDDLPRLQKSIAGHIIIDLPTKGTELFKTRLSPPEFAKPNELVRKYGADKFLIAKLSDQLLRRLRVSPALQQTFKKFCHCPFRIGNRRFFMFIRKEGTLRLVWTPEDDWLSVKYFINNLLNLQLNKNLSIAKWVSRMTLIISATNPTLDFEPQNIHRVPDLYTDSLIISRDLLDQVIEGLGLTYCPSAIQGIIKSTKFIWRLGRPDEIKPGLIQLWDCQIGNARQNVFIKFQAHRYCHRAGSFIMVDYNEAIPLNKCLNMGQRVKSEIMTDGSGIISREAATKICKAVDRSFDALPAVYQGRIGFAKGLWILDPYYNPKDSTAWIEIRDSQWKAEPCNGFTFHFNLCRISRPASSSQIGKQLIPLLVSRGVSTETICKDLENYISFTIQELNTQDPVRLVQALTHNSGSLQSIRKAALDRMASIVHNPSRYRSFKDDPQISISEFDSIQFRLTPDSLDAQTLSPTSTEEQVVTMLASGFSPNCRIIVDKLRKIKETRIHNAIKFKIPVPESTYVYAIPDPTGTLKENEAFIRFSDFRDFSTGIRISSLEGPVLVSRSPNVAPIDAQKVNLVENEVLAETYFDVLVCSIQGQRSLLSLLSGGDYDGDQVILIWQANIVEQFQNAHPDNYPPLNIERLFEDVQGGTIDKHLIGLYNSDSKAFVRKAQDIQLSGLFKPYFAGKYSYHHSTAEYILGSDNPLTLKIGEIYVKCLDAPKAGIVLKAKEDAQIFKELQNELKKVKDENGKLLVFKNNELPIPRFLQESEKRSSNDPTFKYKRNGNLHVLDALLKVGYDALRKYKTEIDDRDKASHKTRFLAARDSDLSKLFADQKRLYEKKNSIKGSMEIWIGVLRPMQRAMMEVAENYRGMVLSTKHDREQDNLLKLEYGGVLEAHKDDTKKKKVQLKYAGFTYEKAFQYVPEEQDLKLHHIDIKEYHQFISAYLEGVGPFGYSLLKASCLSMCVNPEAFVPYEVAFREICFLKALACQAKSSVTFTLSDATALSDSTITPNCIQTSNSAVGLVSTVSSNLTVPTFSRVPHAITATCFLANVVKTGIVQKRKQVNDGEGSVPI</sequence>
<reference evidence="3" key="1">
    <citation type="submission" date="2021-03" db="EMBL/GenBank/DDBJ databases">
        <title>Draft genome sequence of rust myrtle Austropuccinia psidii MF-1, a brazilian biotype.</title>
        <authorList>
            <person name="Quecine M.C."/>
            <person name="Pachon D.M.R."/>
            <person name="Bonatelli M.L."/>
            <person name="Correr F.H."/>
            <person name="Franceschini L.M."/>
            <person name="Leite T.F."/>
            <person name="Margarido G.R.A."/>
            <person name="Almeida C.A."/>
            <person name="Ferrarezi J.A."/>
            <person name="Labate C.A."/>
        </authorList>
    </citation>
    <scope>NUCLEOTIDE SEQUENCE</scope>
    <source>
        <strain evidence="3">MF-1</strain>
    </source>
</reference>
<keyword evidence="1" id="KW-0696">RNA-directed RNA polymerase</keyword>
<accession>A0A9Q3DM96</accession>
<comment type="caution">
    <text evidence="3">The sequence shown here is derived from an EMBL/GenBank/DDBJ whole genome shotgun (WGS) entry which is preliminary data.</text>
</comment>
<dbReference type="InterPro" id="IPR057596">
    <property type="entry name" value="RDRP_core"/>
</dbReference>
<keyword evidence="1" id="KW-0808">Transferase</keyword>
<gene>
    <name evidence="3" type="ORF">O181_046611</name>
</gene>
<dbReference type="Pfam" id="PF05183">
    <property type="entry name" value="RdRP"/>
    <property type="match status" value="2"/>
</dbReference>
<dbReference type="OrthoDB" id="10055769at2759"/>
<keyword evidence="4" id="KW-1185">Reference proteome</keyword>
<protein>
    <recommendedName>
        <fullName evidence="1">RNA-dependent RNA polymerase</fullName>
        <ecNumber evidence="1">2.7.7.48</ecNumber>
    </recommendedName>
</protein>
<dbReference type="Proteomes" id="UP000765509">
    <property type="component" value="Unassembled WGS sequence"/>
</dbReference>
<dbReference type="InterPro" id="IPR007855">
    <property type="entry name" value="RDRP"/>
</dbReference>
<dbReference type="GO" id="GO:0003968">
    <property type="term" value="F:RNA-directed RNA polymerase activity"/>
    <property type="evidence" value="ECO:0007669"/>
    <property type="project" value="UniProtKB-KW"/>
</dbReference>
<evidence type="ECO:0000256" key="1">
    <source>
        <dbReference type="RuleBase" id="RU363098"/>
    </source>
</evidence>
<dbReference type="EC" id="2.7.7.48" evidence="1"/>
<dbReference type="GO" id="GO:0031380">
    <property type="term" value="C:nuclear RNA-directed RNA polymerase complex"/>
    <property type="evidence" value="ECO:0007669"/>
    <property type="project" value="TreeGrafter"/>
</dbReference>
<keyword evidence="1" id="KW-0548">Nucleotidyltransferase</keyword>
<evidence type="ECO:0000259" key="2">
    <source>
        <dbReference type="Pfam" id="PF05183"/>
    </source>
</evidence>
<feature type="domain" description="RDRP core" evidence="2">
    <location>
        <begin position="356"/>
        <end position="826"/>
    </location>
</feature>
<proteinExistence type="inferred from homology"/>
<dbReference type="GO" id="GO:0003723">
    <property type="term" value="F:RNA binding"/>
    <property type="evidence" value="ECO:0007669"/>
    <property type="project" value="UniProtKB-KW"/>
</dbReference>
<comment type="catalytic activity">
    <reaction evidence="1">
        <text>RNA(n) + a ribonucleoside 5'-triphosphate = RNA(n+1) + diphosphate</text>
        <dbReference type="Rhea" id="RHEA:21248"/>
        <dbReference type="Rhea" id="RHEA-COMP:14527"/>
        <dbReference type="Rhea" id="RHEA-COMP:17342"/>
        <dbReference type="ChEBI" id="CHEBI:33019"/>
        <dbReference type="ChEBI" id="CHEBI:61557"/>
        <dbReference type="ChEBI" id="CHEBI:140395"/>
        <dbReference type="EC" id="2.7.7.48"/>
    </reaction>
</comment>
<evidence type="ECO:0000313" key="3">
    <source>
        <dbReference type="EMBL" id="MBW0506896.1"/>
    </source>
</evidence>